<dbReference type="Proteomes" id="UP000000245">
    <property type="component" value="Plasmid pACRY05"/>
</dbReference>
<dbReference type="InterPro" id="IPR051803">
    <property type="entry name" value="TA_system_RelE-like_toxin"/>
</dbReference>
<reference evidence="3 4" key="1">
    <citation type="submission" date="2007-05" db="EMBL/GenBank/DDBJ databases">
        <title>Complete sequence of plasmid5 pACRY05 of Acidiphilium cryptum JF-5.</title>
        <authorList>
            <consortium name="US DOE Joint Genome Institute"/>
            <person name="Copeland A."/>
            <person name="Lucas S."/>
            <person name="Lapidus A."/>
            <person name="Barry K."/>
            <person name="Detter J.C."/>
            <person name="Glavina del Rio T."/>
            <person name="Hammon N."/>
            <person name="Israni S."/>
            <person name="Dalin E."/>
            <person name="Tice H."/>
            <person name="Pitluck S."/>
            <person name="Sims D."/>
            <person name="Brettin T."/>
            <person name="Bruce D."/>
            <person name="Han C."/>
            <person name="Schmutz J."/>
            <person name="Larimer F."/>
            <person name="Land M."/>
            <person name="Hauser L."/>
            <person name="Kyrpides N."/>
            <person name="Kim E."/>
            <person name="Magnuson T."/>
            <person name="Richardson P."/>
        </authorList>
    </citation>
    <scope>NUCLEOTIDE SEQUENCE [LARGE SCALE GENOMIC DNA]</scope>
    <source>
        <strain evidence="4">JF-5</strain>
        <plasmid evidence="4">Plasmid pACRY05</plasmid>
    </source>
</reference>
<dbReference type="Pfam" id="PF05016">
    <property type="entry name" value="ParE_toxin"/>
    <property type="match status" value="1"/>
</dbReference>
<organism evidence="3 4">
    <name type="scientific">Acidiphilium cryptum (strain JF-5)</name>
    <dbReference type="NCBI Taxonomy" id="349163"/>
    <lineage>
        <taxon>Bacteria</taxon>
        <taxon>Pseudomonadati</taxon>
        <taxon>Pseudomonadota</taxon>
        <taxon>Alphaproteobacteria</taxon>
        <taxon>Acetobacterales</taxon>
        <taxon>Acidocellaceae</taxon>
        <taxon>Acidiphilium</taxon>
    </lineage>
</organism>
<evidence type="ECO:0000256" key="2">
    <source>
        <dbReference type="ARBA" id="ARBA00022649"/>
    </source>
</evidence>
<dbReference type="RefSeq" id="WP_011930851.1">
    <property type="nucleotide sequence ID" value="NC_009471.1"/>
</dbReference>
<dbReference type="HOGENOM" id="CLU_147162_11_0_5"/>
<keyword evidence="4" id="KW-1185">Reference proteome</keyword>
<sequence>MPVIFTAEALDDLAHIRQHIGRENPHAATRVAVQLVAACDRLEYLPERGRTGLVSGTRELTVIWPYVIVYRISASSVEILRVWHGAQDRDGC</sequence>
<keyword evidence="2" id="KW-1277">Toxin-antitoxin system</keyword>
<name>A5FUA4_ACICJ</name>
<dbReference type="PANTHER" id="PTHR33755">
    <property type="entry name" value="TOXIN PARE1-RELATED"/>
    <property type="match status" value="1"/>
</dbReference>
<protein>
    <submittedName>
        <fullName evidence="3">Plasmid stabilization system</fullName>
    </submittedName>
</protein>
<evidence type="ECO:0000313" key="4">
    <source>
        <dbReference type="Proteomes" id="UP000000245"/>
    </source>
</evidence>
<dbReference type="KEGG" id="acr:Acry_3590"/>
<accession>A5FUA4</accession>
<dbReference type="Gene3D" id="3.30.2310.20">
    <property type="entry name" value="RelE-like"/>
    <property type="match status" value="1"/>
</dbReference>
<proteinExistence type="inferred from homology"/>
<comment type="similarity">
    <text evidence="1">Belongs to the RelE toxin family.</text>
</comment>
<gene>
    <name evidence="3" type="ordered locus">Acry_3590</name>
</gene>
<dbReference type="EMBL" id="CP000693">
    <property type="protein sequence ID" value="ABQ29186.1"/>
    <property type="molecule type" value="Genomic_DNA"/>
</dbReference>
<keyword evidence="3" id="KW-0614">Plasmid</keyword>
<geneLocation type="plasmid" evidence="3 4">
    <name>pACRY05</name>
</geneLocation>
<dbReference type="NCBIfam" id="TIGR02385">
    <property type="entry name" value="RelE_StbE"/>
    <property type="match status" value="1"/>
</dbReference>
<dbReference type="InterPro" id="IPR035093">
    <property type="entry name" value="RelE/ParE_toxin_dom_sf"/>
</dbReference>
<dbReference type="InterPro" id="IPR007712">
    <property type="entry name" value="RelE/ParE_toxin"/>
</dbReference>
<evidence type="ECO:0000313" key="3">
    <source>
        <dbReference type="EMBL" id="ABQ29186.1"/>
    </source>
</evidence>
<evidence type="ECO:0000256" key="1">
    <source>
        <dbReference type="ARBA" id="ARBA00006226"/>
    </source>
</evidence>
<dbReference type="AlphaFoldDB" id="A5FUA4"/>